<evidence type="ECO:0000256" key="1">
    <source>
        <dbReference type="SAM" id="Phobius"/>
    </source>
</evidence>
<dbReference type="RefSeq" id="WP_078671095.1">
    <property type="nucleotide sequence ID" value="NZ_FUWZ01000003.1"/>
</dbReference>
<reference evidence="3" key="1">
    <citation type="submission" date="2017-02" db="EMBL/GenBank/DDBJ databases">
        <authorList>
            <person name="Varghese N."/>
            <person name="Submissions S."/>
        </authorList>
    </citation>
    <scope>NUCLEOTIDE SEQUENCE [LARGE SCALE GENOMIC DNA]</scope>
    <source>
        <strain evidence="3">DSM 22224</strain>
    </source>
</reference>
<keyword evidence="1" id="KW-0472">Membrane</keyword>
<dbReference type="OrthoDB" id="675530at2"/>
<evidence type="ECO:0008006" key="4">
    <source>
        <dbReference type="Google" id="ProtNLM"/>
    </source>
</evidence>
<gene>
    <name evidence="2" type="ORF">SAMN04488128_103770</name>
</gene>
<evidence type="ECO:0000313" key="2">
    <source>
        <dbReference type="EMBL" id="SKA33113.1"/>
    </source>
</evidence>
<feature type="transmembrane region" description="Helical" evidence="1">
    <location>
        <begin position="32"/>
        <end position="53"/>
    </location>
</feature>
<sequence>MNLSLIKERVGLLKGWIDCRWSALPVKKQRTLVLYLFAGYVVITMVVITGILYRGEPRQNGEIQHIDNPIPLKKQSRFPPAVNLLDTSNHN</sequence>
<accession>A0A1T4SY09</accession>
<dbReference type="Proteomes" id="UP000190367">
    <property type="component" value="Unassembled WGS sequence"/>
</dbReference>
<dbReference type="STRING" id="634771.SAMN04488128_103770"/>
<keyword evidence="3" id="KW-1185">Reference proteome</keyword>
<keyword evidence="1" id="KW-0812">Transmembrane</keyword>
<dbReference type="AlphaFoldDB" id="A0A1T4SY09"/>
<proteinExistence type="predicted"/>
<keyword evidence="1" id="KW-1133">Transmembrane helix</keyword>
<evidence type="ECO:0000313" key="3">
    <source>
        <dbReference type="Proteomes" id="UP000190367"/>
    </source>
</evidence>
<dbReference type="EMBL" id="FUWZ01000003">
    <property type="protein sequence ID" value="SKA33113.1"/>
    <property type="molecule type" value="Genomic_DNA"/>
</dbReference>
<organism evidence="2 3">
    <name type="scientific">Chitinophaga eiseniae</name>
    <dbReference type="NCBI Taxonomy" id="634771"/>
    <lineage>
        <taxon>Bacteria</taxon>
        <taxon>Pseudomonadati</taxon>
        <taxon>Bacteroidota</taxon>
        <taxon>Chitinophagia</taxon>
        <taxon>Chitinophagales</taxon>
        <taxon>Chitinophagaceae</taxon>
        <taxon>Chitinophaga</taxon>
    </lineage>
</organism>
<protein>
    <recommendedName>
        <fullName evidence="4">Nitrogen regulatory IIA protein</fullName>
    </recommendedName>
</protein>
<name>A0A1T4SY09_9BACT</name>